<sequence>MKIKKNDKRVHFFNNNDNYYDAIPTIIFYDANSDISDSDADSNNYIISLYNKYLIKKYFSKKKIYNSYKNINLINKNNTNLINNLLLKFNLYLSCISCCKNL</sequence>
<dbReference type="EMBL" id="MN739799">
    <property type="protein sequence ID" value="QHT26555.1"/>
    <property type="molecule type" value="Genomic_DNA"/>
</dbReference>
<proteinExistence type="predicted"/>
<protein>
    <submittedName>
        <fullName evidence="1">Uncharacterized protein</fullName>
    </submittedName>
</protein>
<dbReference type="AlphaFoldDB" id="A0A6C0EGV4"/>
<name>A0A6C0EGV4_9ZZZZ</name>
<evidence type="ECO:0000313" key="1">
    <source>
        <dbReference type="EMBL" id="QHT26555.1"/>
    </source>
</evidence>
<accession>A0A6C0EGV4</accession>
<organism evidence="1">
    <name type="scientific">viral metagenome</name>
    <dbReference type="NCBI Taxonomy" id="1070528"/>
    <lineage>
        <taxon>unclassified sequences</taxon>
        <taxon>metagenomes</taxon>
        <taxon>organismal metagenomes</taxon>
    </lineage>
</organism>
<reference evidence="1" key="1">
    <citation type="journal article" date="2020" name="Nature">
        <title>Giant virus diversity and host interactions through global metagenomics.</title>
        <authorList>
            <person name="Schulz F."/>
            <person name="Roux S."/>
            <person name="Paez-Espino D."/>
            <person name="Jungbluth S."/>
            <person name="Walsh D.A."/>
            <person name="Denef V.J."/>
            <person name="McMahon K.D."/>
            <person name="Konstantinidis K.T."/>
            <person name="Eloe-Fadrosh E.A."/>
            <person name="Kyrpides N.C."/>
            <person name="Woyke T."/>
        </authorList>
    </citation>
    <scope>NUCLEOTIDE SEQUENCE</scope>
    <source>
        <strain evidence="1">GVMAG-M-3300023179-2</strain>
    </source>
</reference>